<proteinExistence type="predicted"/>
<gene>
    <name evidence="1" type="ORF">CALMAC_LOCUS19747</name>
</gene>
<accession>A0A653DRS1</accession>
<reference evidence="1 2" key="1">
    <citation type="submission" date="2019-01" db="EMBL/GenBank/DDBJ databases">
        <authorList>
            <person name="Sayadi A."/>
        </authorList>
    </citation>
    <scope>NUCLEOTIDE SEQUENCE [LARGE SCALE GENOMIC DNA]</scope>
</reference>
<sequence>MGGVCDFTKFLILPTNLRDDEKLAREGENEQTKYAGFGLLFVLGVV</sequence>
<name>A0A653DRS1_CALMS</name>
<keyword evidence="2" id="KW-1185">Reference proteome</keyword>
<dbReference type="EMBL" id="CAACVG010014042">
    <property type="protein sequence ID" value="VEN62717.1"/>
    <property type="molecule type" value="Genomic_DNA"/>
</dbReference>
<protein>
    <submittedName>
        <fullName evidence="1">Uncharacterized protein</fullName>
    </submittedName>
</protein>
<evidence type="ECO:0000313" key="1">
    <source>
        <dbReference type="EMBL" id="VEN62717.1"/>
    </source>
</evidence>
<evidence type="ECO:0000313" key="2">
    <source>
        <dbReference type="Proteomes" id="UP000410492"/>
    </source>
</evidence>
<organism evidence="1 2">
    <name type="scientific">Callosobruchus maculatus</name>
    <name type="common">Southern cowpea weevil</name>
    <name type="synonym">Pulse bruchid</name>
    <dbReference type="NCBI Taxonomy" id="64391"/>
    <lineage>
        <taxon>Eukaryota</taxon>
        <taxon>Metazoa</taxon>
        <taxon>Ecdysozoa</taxon>
        <taxon>Arthropoda</taxon>
        <taxon>Hexapoda</taxon>
        <taxon>Insecta</taxon>
        <taxon>Pterygota</taxon>
        <taxon>Neoptera</taxon>
        <taxon>Endopterygota</taxon>
        <taxon>Coleoptera</taxon>
        <taxon>Polyphaga</taxon>
        <taxon>Cucujiformia</taxon>
        <taxon>Chrysomeloidea</taxon>
        <taxon>Chrysomelidae</taxon>
        <taxon>Bruchinae</taxon>
        <taxon>Bruchini</taxon>
        <taxon>Callosobruchus</taxon>
    </lineage>
</organism>
<dbReference type="AlphaFoldDB" id="A0A653DRS1"/>
<dbReference type="Proteomes" id="UP000410492">
    <property type="component" value="Unassembled WGS sequence"/>
</dbReference>